<feature type="region of interest" description="Disordered" evidence="1">
    <location>
        <begin position="31"/>
        <end position="55"/>
    </location>
</feature>
<dbReference type="HOGENOM" id="CLU_3034021_0_0_1"/>
<dbReference type="EMBL" id="AFRT01001892">
    <property type="protein sequence ID" value="ELU39181.1"/>
    <property type="molecule type" value="Genomic_DNA"/>
</dbReference>
<dbReference type="Proteomes" id="UP000011668">
    <property type="component" value="Unassembled WGS sequence"/>
</dbReference>
<reference evidence="2 3" key="1">
    <citation type="journal article" date="2013" name="Nat. Commun.">
        <title>The evolution and pathogenic mechanisms of the rice sheath blight pathogen.</title>
        <authorList>
            <person name="Zheng A."/>
            <person name="Lin R."/>
            <person name="Xu L."/>
            <person name="Qin P."/>
            <person name="Tang C."/>
            <person name="Ai P."/>
            <person name="Zhang D."/>
            <person name="Liu Y."/>
            <person name="Sun Z."/>
            <person name="Feng H."/>
            <person name="Wang Y."/>
            <person name="Chen Y."/>
            <person name="Liang X."/>
            <person name="Fu R."/>
            <person name="Li Q."/>
            <person name="Zhang J."/>
            <person name="Yu X."/>
            <person name="Xie Z."/>
            <person name="Ding L."/>
            <person name="Guan P."/>
            <person name="Tang J."/>
            <person name="Liang Y."/>
            <person name="Wang S."/>
            <person name="Deng Q."/>
            <person name="Li S."/>
            <person name="Zhu J."/>
            <person name="Wang L."/>
            <person name="Liu H."/>
            <person name="Li P."/>
        </authorList>
    </citation>
    <scope>NUCLEOTIDE SEQUENCE [LARGE SCALE GENOMIC DNA]</scope>
    <source>
        <strain evidence="3">AG-1 IA</strain>
    </source>
</reference>
<comment type="caution">
    <text evidence="2">The sequence shown here is derived from an EMBL/GenBank/DDBJ whole genome shotgun (WGS) entry which is preliminary data.</text>
</comment>
<dbReference type="AlphaFoldDB" id="L8WLY5"/>
<sequence length="55" mass="6015">MGLCVYNSTSDYFFALKRGLANIDHVRPTDESRTRSLSFLPPAGFTGHDDDGPPA</sequence>
<proteinExistence type="predicted"/>
<accession>L8WLY5</accession>
<organism evidence="2 3">
    <name type="scientific">Thanatephorus cucumeris (strain AG1-IA)</name>
    <name type="common">Rice sheath blight fungus</name>
    <name type="synonym">Rhizoctonia solani</name>
    <dbReference type="NCBI Taxonomy" id="983506"/>
    <lineage>
        <taxon>Eukaryota</taxon>
        <taxon>Fungi</taxon>
        <taxon>Dikarya</taxon>
        <taxon>Basidiomycota</taxon>
        <taxon>Agaricomycotina</taxon>
        <taxon>Agaricomycetes</taxon>
        <taxon>Cantharellales</taxon>
        <taxon>Ceratobasidiaceae</taxon>
        <taxon>Rhizoctonia</taxon>
        <taxon>Rhizoctonia solani AG-1</taxon>
    </lineage>
</organism>
<keyword evidence="3" id="KW-1185">Reference proteome</keyword>
<gene>
    <name evidence="2" type="ORF">AG1IA_06782</name>
</gene>
<name>L8WLY5_THACA</name>
<evidence type="ECO:0000313" key="3">
    <source>
        <dbReference type="Proteomes" id="UP000011668"/>
    </source>
</evidence>
<evidence type="ECO:0000313" key="2">
    <source>
        <dbReference type="EMBL" id="ELU39181.1"/>
    </source>
</evidence>
<protein>
    <submittedName>
        <fullName evidence="2">Uncharacterized protein</fullName>
    </submittedName>
</protein>
<evidence type="ECO:0000256" key="1">
    <source>
        <dbReference type="SAM" id="MobiDB-lite"/>
    </source>
</evidence>